<name>A0A1I2JCR7_9ACTN</name>
<gene>
    <name evidence="6" type="ORF">SAMN05216574_115140</name>
</gene>
<accession>A0A1I2JCR7</accession>
<dbReference type="AlphaFoldDB" id="A0A1I2JCR7"/>
<feature type="region of interest" description="Disordered" evidence="4">
    <location>
        <begin position="1"/>
        <end position="20"/>
    </location>
</feature>
<evidence type="ECO:0000259" key="5">
    <source>
        <dbReference type="PROSITE" id="PS51764"/>
    </source>
</evidence>
<keyword evidence="1 3" id="KW-0378">Hydrolase</keyword>
<evidence type="ECO:0000256" key="4">
    <source>
        <dbReference type="SAM" id="MobiDB-lite"/>
    </source>
</evidence>
<feature type="active site" description="Nucleophile" evidence="3">
    <location>
        <position position="382"/>
    </location>
</feature>
<sequence>MPPSTPRTPQQDRAAGHGPARTGAALAVALLLVGCGPAVTVAEGERRTPPDCSAPAITVDSPVVGAAMHPGPFFAAGTVAGDDRILRWTVEDADGRRVARDEVFSGTDGQAGTYTVPLDLAEGAYTLVLRPATGPGSSSDCPATARSSFTVVPESVGPTWLSGASGNAVADGEFGPWRGTEVPIAGTWADSNRGQRALWQLQPDGQYGDWPGSLEIAIGAIDAGETWAAAAQGAYDDRWRRSLRDMARLWGDRPGRLYIRLAHEFNGDWYPWSVTGASREDFVTAWRRFRLLQLEEFPGAALVFAPNCETPGSNQLDWREAFPGPEYVDVMSVSYFNGYPWIDTAEAFQDVAMRVDHMGAPRGIQRHLEFARSIGLPFAVSEWNTDAAFGDSPGFMQQMDQFFRANAGAGPGQLLYEILFNVLREDNRFALMPETRAPLGAEAYRRLW</sequence>
<keyword evidence="7" id="KW-1185">Reference proteome</keyword>
<evidence type="ECO:0000313" key="6">
    <source>
        <dbReference type="EMBL" id="SFF51780.1"/>
    </source>
</evidence>
<evidence type="ECO:0000256" key="3">
    <source>
        <dbReference type="PROSITE-ProRule" id="PRU01100"/>
    </source>
</evidence>
<dbReference type="PROSITE" id="PS51764">
    <property type="entry name" value="GH26"/>
    <property type="match status" value="1"/>
</dbReference>
<dbReference type="InterPro" id="IPR017853">
    <property type="entry name" value="GH"/>
</dbReference>
<dbReference type="InterPro" id="IPR022790">
    <property type="entry name" value="GH26_dom"/>
</dbReference>
<reference evidence="7" key="1">
    <citation type="submission" date="2016-10" db="EMBL/GenBank/DDBJ databases">
        <authorList>
            <person name="Varghese N."/>
            <person name="Submissions S."/>
        </authorList>
    </citation>
    <scope>NUCLEOTIDE SEQUENCE [LARGE SCALE GENOMIC DNA]</scope>
    <source>
        <strain evidence="7">DSM 46838</strain>
    </source>
</reference>
<feature type="active site" description="Proton donor" evidence="3">
    <location>
        <position position="264"/>
    </location>
</feature>
<dbReference type="Pfam" id="PF02156">
    <property type="entry name" value="Glyco_hydro_26"/>
    <property type="match status" value="1"/>
</dbReference>
<evidence type="ECO:0000256" key="2">
    <source>
        <dbReference type="ARBA" id="ARBA00023295"/>
    </source>
</evidence>
<dbReference type="OrthoDB" id="9816550at2"/>
<evidence type="ECO:0000313" key="7">
    <source>
        <dbReference type="Proteomes" id="UP000198589"/>
    </source>
</evidence>
<dbReference type="PROSITE" id="PS51257">
    <property type="entry name" value="PROKAR_LIPOPROTEIN"/>
    <property type="match status" value="1"/>
</dbReference>
<keyword evidence="2 3" id="KW-0326">Glycosidase</keyword>
<evidence type="ECO:0000256" key="1">
    <source>
        <dbReference type="ARBA" id="ARBA00022801"/>
    </source>
</evidence>
<dbReference type="Proteomes" id="UP000198589">
    <property type="component" value="Unassembled WGS sequence"/>
</dbReference>
<proteinExistence type="inferred from homology"/>
<dbReference type="SUPFAM" id="SSF51445">
    <property type="entry name" value="(Trans)glycosidases"/>
    <property type="match status" value="1"/>
</dbReference>
<comment type="similarity">
    <text evidence="3">Belongs to the glycosyl hydrolase 26 family.</text>
</comment>
<dbReference type="GO" id="GO:0004553">
    <property type="term" value="F:hydrolase activity, hydrolyzing O-glycosyl compounds"/>
    <property type="evidence" value="ECO:0007669"/>
    <property type="project" value="InterPro"/>
</dbReference>
<feature type="domain" description="GH26" evidence="5">
    <location>
        <begin position="111"/>
        <end position="448"/>
    </location>
</feature>
<dbReference type="EMBL" id="FOND01000015">
    <property type="protein sequence ID" value="SFF51780.1"/>
    <property type="molecule type" value="Genomic_DNA"/>
</dbReference>
<organism evidence="6 7">
    <name type="scientific">Blastococcus tunisiensis</name>
    <dbReference type="NCBI Taxonomy" id="1798228"/>
    <lineage>
        <taxon>Bacteria</taxon>
        <taxon>Bacillati</taxon>
        <taxon>Actinomycetota</taxon>
        <taxon>Actinomycetes</taxon>
        <taxon>Geodermatophilales</taxon>
        <taxon>Geodermatophilaceae</taxon>
        <taxon>Blastococcus</taxon>
    </lineage>
</organism>
<dbReference type="Gene3D" id="3.20.20.80">
    <property type="entry name" value="Glycosidases"/>
    <property type="match status" value="1"/>
</dbReference>
<protein>
    <submittedName>
        <fullName evidence="6">Glycosyl hydrolase family 26</fullName>
    </submittedName>
</protein>
<dbReference type="STRING" id="1798228.SAMN05216574_115140"/>